<evidence type="ECO:0000313" key="3">
    <source>
        <dbReference type="WBParaSite" id="PSAMB.scaffold341size55839.g4845.t1"/>
    </source>
</evidence>
<organism evidence="2 3">
    <name type="scientific">Plectus sambesii</name>
    <dbReference type="NCBI Taxonomy" id="2011161"/>
    <lineage>
        <taxon>Eukaryota</taxon>
        <taxon>Metazoa</taxon>
        <taxon>Ecdysozoa</taxon>
        <taxon>Nematoda</taxon>
        <taxon>Chromadorea</taxon>
        <taxon>Plectida</taxon>
        <taxon>Plectina</taxon>
        <taxon>Plectoidea</taxon>
        <taxon>Plectidae</taxon>
        <taxon>Plectus</taxon>
    </lineage>
</organism>
<accession>A0A914W727</accession>
<dbReference type="WBParaSite" id="PSAMB.scaffold341size55839.g4845.t1">
    <property type="protein sequence ID" value="PSAMB.scaffold341size55839.g4845.t1"/>
    <property type="gene ID" value="PSAMB.scaffold341size55839.g4845"/>
</dbReference>
<protein>
    <submittedName>
        <fullName evidence="3">Uncharacterized protein</fullName>
    </submittedName>
</protein>
<name>A0A914W727_9BILA</name>
<evidence type="ECO:0000256" key="1">
    <source>
        <dbReference type="SAM" id="MobiDB-lite"/>
    </source>
</evidence>
<dbReference type="Proteomes" id="UP000887566">
    <property type="component" value="Unplaced"/>
</dbReference>
<dbReference type="AlphaFoldDB" id="A0A914W727"/>
<keyword evidence="2" id="KW-1185">Reference proteome</keyword>
<sequence>MEGKQGRNYRLEGRKEEERSEQQNDLSIERQDASRVLTVAHRLPFLAMRGARLVFVRIFNRICPCLQCVVLPKLSKATITSENMVTIEEDAFVDSSATSSTPRHKNSFRFVITARPKRKRATSDSVYEDTLRRSHLMSLKRM</sequence>
<feature type="region of interest" description="Disordered" evidence="1">
    <location>
        <begin position="1"/>
        <end position="27"/>
    </location>
</feature>
<proteinExistence type="predicted"/>
<evidence type="ECO:0000313" key="2">
    <source>
        <dbReference type="Proteomes" id="UP000887566"/>
    </source>
</evidence>
<reference evidence="3" key="1">
    <citation type="submission" date="2022-11" db="UniProtKB">
        <authorList>
            <consortium name="WormBaseParasite"/>
        </authorList>
    </citation>
    <scope>IDENTIFICATION</scope>
</reference>